<comment type="caution">
    <text evidence="1">The sequence shown here is derived from an EMBL/GenBank/DDBJ whole genome shotgun (WGS) entry which is preliminary data.</text>
</comment>
<evidence type="ECO:0000313" key="1">
    <source>
        <dbReference type="EMBL" id="RGU55977.1"/>
    </source>
</evidence>
<name>A0A1Y3Y811_9BACT</name>
<evidence type="ECO:0000313" key="2">
    <source>
        <dbReference type="Proteomes" id="UP000284243"/>
    </source>
</evidence>
<dbReference type="RefSeq" id="WP_022159400.1">
    <property type="nucleotide sequence ID" value="NZ_CABJFF010000010.1"/>
</dbReference>
<sequence length="82" mass="9138">MKEKENLTIPSYNSLHTGTLQLLQIAFANDNEEGNEGNDFKKCEQGNVFFPAHGTIACLYCGDCLAHWAFATYDGNCKLFNT</sequence>
<gene>
    <name evidence="1" type="ORF">DWW57_10755</name>
</gene>
<dbReference type="EMBL" id="QRYC01000013">
    <property type="protein sequence ID" value="RGU55977.1"/>
    <property type="molecule type" value="Genomic_DNA"/>
</dbReference>
<proteinExistence type="predicted"/>
<dbReference type="AlphaFoldDB" id="A0A1Y3Y811"/>
<reference evidence="1 2" key="1">
    <citation type="submission" date="2018-08" db="EMBL/GenBank/DDBJ databases">
        <title>A genome reference for cultivated species of the human gut microbiota.</title>
        <authorList>
            <person name="Zou Y."/>
            <person name="Xue W."/>
            <person name="Luo G."/>
        </authorList>
    </citation>
    <scope>NUCLEOTIDE SEQUENCE [LARGE SCALE GENOMIC DNA]</scope>
    <source>
        <strain evidence="1 2">AF16-14</strain>
    </source>
</reference>
<accession>A0A1Y3Y811</accession>
<protein>
    <submittedName>
        <fullName evidence="1">Uncharacterized protein</fullName>
    </submittedName>
</protein>
<organism evidence="1 2">
    <name type="scientific">Odoribacter splanchnicus</name>
    <dbReference type="NCBI Taxonomy" id="28118"/>
    <lineage>
        <taxon>Bacteria</taxon>
        <taxon>Pseudomonadati</taxon>
        <taxon>Bacteroidota</taxon>
        <taxon>Bacteroidia</taxon>
        <taxon>Bacteroidales</taxon>
        <taxon>Odoribacteraceae</taxon>
        <taxon>Odoribacter</taxon>
    </lineage>
</organism>
<dbReference type="Proteomes" id="UP000284243">
    <property type="component" value="Unassembled WGS sequence"/>
</dbReference>